<accession>A0ABN5XLM8</accession>
<dbReference type="InterPro" id="IPR011051">
    <property type="entry name" value="RmlC_Cupin_sf"/>
</dbReference>
<reference evidence="2 3" key="1">
    <citation type="submission" date="2019-06" db="EMBL/GenBank/DDBJ databases">
        <title>Complete genome sequence of Methanoculleus chikugoensis strain MG62.</title>
        <authorList>
            <person name="Asakawa S."/>
            <person name="Dianou D."/>
        </authorList>
    </citation>
    <scope>NUCLEOTIDE SEQUENCE [LARGE SCALE GENOMIC DNA]</scope>
    <source>
        <strain evidence="2 3">MG62</strain>
    </source>
</reference>
<dbReference type="InterPro" id="IPR014710">
    <property type="entry name" value="RmlC-like_jellyroll"/>
</dbReference>
<proteinExistence type="predicted"/>
<evidence type="ECO:0000313" key="2">
    <source>
        <dbReference type="EMBL" id="BBL67727.1"/>
    </source>
</evidence>
<dbReference type="GeneID" id="66130424"/>
<dbReference type="SUPFAM" id="SSF51182">
    <property type="entry name" value="RmlC-like cupins"/>
    <property type="match status" value="1"/>
</dbReference>
<dbReference type="Proteomes" id="UP000824969">
    <property type="component" value="Chromosome"/>
</dbReference>
<sequence length="129" mass="14191">MENQNIARLMEEGAAFFPAEKAGRRPVWYSNPAWTGVALADLAPGADTKGSFSSHLVRVRKDCEVPDHLHESQWEWNAILAGHGKMILDGREILFKPGDTFTTPPGVRHTVIADKEDLALLAVFVTGPK</sequence>
<name>A0ABN5XLM8_9EURY</name>
<keyword evidence="3" id="KW-1185">Reference proteome</keyword>
<dbReference type="InterPro" id="IPR013096">
    <property type="entry name" value="Cupin_2"/>
</dbReference>
<dbReference type="EMBL" id="AP019781">
    <property type="protein sequence ID" value="BBL67727.1"/>
    <property type="molecule type" value="Genomic_DNA"/>
</dbReference>
<protein>
    <recommendedName>
        <fullName evidence="1">Cupin type-2 domain-containing protein</fullName>
    </recommendedName>
</protein>
<dbReference type="Pfam" id="PF07883">
    <property type="entry name" value="Cupin_2"/>
    <property type="match status" value="1"/>
</dbReference>
<organism evidence="2 3">
    <name type="scientific">Methanoculleus chikugoensis</name>
    <dbReference type="NCBI Taxonomy" id="118126"/>
    <lineage>
        <taxon>Archaea</taxon>
        <taxon>Methanobacteriati</taxon>
        <taxon>Methanobacteriota</taxon>
        <taxon>Stenosarchaea group</taxon>
        <taxon>Methanomicrobia</taxon>
        <taxon>Methanomicrobiales</taxon>
        <taxon>Methanomicrobiaceae</taxon>
        <taxon>Methanoculleus</taxon>
    </lineage>
</organism>
<dbReference type="RefSeq" id="WP_221058091.1">
    <property type="nucleotide sequence ID" value="NZ_AP019781.1"/>
</dbReference>
<evidence type="ECO:0000259" key="1">
    <source>
        <dbReference type="Pfam" id="PF07883"/>
    </source>
</evidence>
<dbReference type="Gene3D" id="2.60.120.10">
    <property type="entry name" value="Jelly Rolls"/>
    <property type="match status" value="1"/>
</dbReference>
<gene>
    <name evidence="2" type="ORF">MchiMG62_09080</name>
</gene>
<evidence type="ECO:0000313" key="3">
    <source>
        <dbReference type="Proteomes" id="UP000824969"/>
    </source>
</evidence>
<feature type="domain" description="Cupin type-2" evidence="1">
    <location>
        <begin position="56"/>
        <end position="124"/>
    </location>
</feature>